<accession>A0A0D9XIP6</accession>
<sequence>MQDVAGALPGHAIASSALEGTIRITNYCVITPAYNSYCIISYAGSWRVDDRTMAS</sequence>
<name>A0A0D9XIP6_9ORYZ</name>
<dbReference type="Gramene" id="LPERR10G04380.1">
    <property type="protein sequence ID" value="LPERR10G04380.1"/>
    <property type="gene ID" value="LPERR10G04380"/>
</dbReference>
<evidence type="ECO:0000313" key="2">
    <source>
        <dbReference type="Proteomes" id="UP000032180"/>
    </source>
</evidence>
<dbReference type="HOGENOM" id="CLU_3035242_0_0_1"/>
<reference evidence="2" key="2">
    <citation type="submission" date="2013-12" db="EMBL/GenBank/DDBJ databases">
        <authorList>
            <person name="Yu Y."/>
            <person name="Lee S."/>
            <person name="de Baynast K."/>
            <person name="Wissotski M."/>
            <person name="Liu L."/>
            <person name="Talag J."/>
            <person name="Goicoechea J."/>
            <person name="Angelova A."/>
            <person name="Jetty R."/>
            <person name="Kudrna D."/>
            <person name="Golser W."/>
            <person name="Rivera L."/>
            <person name="Zhang J."/>
            <person name="Wing R."/>
        </authorList>
    </citation>
    <scope>NUCLEOTIDE SEQUENCE</scope>
</reference>
<organism evidence="1 2">
    <name type="scientific">Leersia perrieri</name>
    <dbReference type="NCBI Taxonomy" id="77586"/>
    <lineage>
        <taxon>Eukaryota</taxon>
        <taxon>Viridiplantae</taxon>
        <taxon>Streptophyta</taxon>
        <taxon>Embryophyta</taxon>
        <taxon>Tracheophyta</taxon>
        <taxon>Spermatophyta</taxon>
        <taxon>Magnoliopsida</taxon>
        <taxon>Liliopsida</taxon>
        <taxon>Poales</taxon>
        <taxon>Poaceae</taxon>
        <taxon>BOP clade</taxon>
        <taxon>Oryzoideae</taxon>
        <taxon>Oryzeae</taxon>
        <taxon>Oryzinae</taxon>
        <taxon>Leersia</taxon>
    </lineage>
</organism>
<protein>
    <submittedName>
        <fullName evidence="1">Uncharacterized protein</fullName>
    </submittedName>
</protein>
<dbReference type="Proteomes" id="UP000032180">
    <property type="component" value="Chromosome 10"/>
</dbReference>
<dbReference type="EnsemblPlants" id="LPERR10G04380.1">
    <property type="protein sequence ID" value="LPERR10G04380.1"/>
    <property type="gene ID" value="LPERR10G04380"/>
</dbReference>
<reference evidence="1 2" key="1">
    <citation type="submission" date="2012-08" db="EMBL/GenBank/DDBJ databases">
        <title>Oryza genome evolution.</title>
        <authorList>
            <person name="Wing R.A."/>
        </authorList>
    </citation>
    <scope>NUCLEOTIDE SEQUENCE</scope>
</reference>
<reference evidence="1" key="3">
    <citation type="submission" date="2015-04" db="UniProtKB">
        <authorList>
            <consortium name="EnsemblPlants"/>
        </authorList>
    </citation>
    <scope>IDENTIFICATION</scope>
</reference>
<keyword evidence="2" id="KW-1185">Reference proteome</keyword>
<dbReference type="AlphaFoldDB" id="A0A0D9XIP6"/>
<proteinExistence type="predicted"/>
<evidence type="ECO:0000313" key="1">
    <source>
        <dbReference type="EnsemblPlants" id="LPERR10G04380.1"/>
    </source>
</evidence>